<dbReference type="InterPro" id="IPR038726">
    <property type="entry name" value="PDDEXK_AddAB-type"/>
</dbReference>
<evidence type="ECO:0000256" key="1">
    <source>
        <dbReference type="SAM" id="MobiDB-lite"/>
    </source>
</evidence>
<dbReference type="InterPro" id="IPR014153">
    <property type="entry name" value="Ds_break_AddB"/>
</dbReference>
<gene>
    <name evidence="3" type="primary">addB</name>
    <name evidence="3" type="ORF">GDR74_17885</name>
</gene>
<dbReference type="Proteomes" id="UP000325614">
    <property type="component" value="Chromosome"/>
</dbReference>
<dbReference type="Pfam" id="PF12705">
    <property type="entry name" value="PDDEXK_1"/>
    <property type="match status" value="1"/>
</dbReference>
<proteinExistence type="predicted"/>
<protein>
    <submittedName>
        <fullName evidence="3">Double-strand break repair protein AddB</fullName>
    </submittedName>
</protein>
<dbReference type="NCBIfam" id="TIGR02786">
    <property type="entry name" value="addB_alphas"/>
    <property type="match status" value="1"/>
</dbReference>
<dbReference type="InterPro" id="IPR011604">
    <property type="entry name" value="PDDEXK-like_dom_sf"/>
</dbReference>
<evidence type="ECO:0000259" key="2">
    <source>
        <dbReference type="Pfam" id="PF12705"/>
    </source>
</evidence>
<dbReference type="RefSeq" id="WP_152587564.1">
    <property type="nucleotide sequence ID" value="NZ_CP045423.1"/>
</dbReference>
<evidence type="ECO:0000313" key="3">
    <source>
        <dbReference type="EMBL" id="QFU17933.1"/>
    </source>
</evidence>
<dbReference type="EMBL" id="CP045423">
    <property type="protein sequence ID" value="QFU17933.1"/>
    <property type="molecule type" value="Genomic_DNA"/>
</dbReference>
<dbReference type="AlphaFoldDB" id="A0A5P9JZQ9"/>
<dbReference type="KEGG" id="mico:GDR74_17885"/>
<reference evidence="3 4" key="1">
    <citation type="submission" date="2019-10" db="EMBL/GenBank/DDBJ databases">
        <title>Isolation, Identification of Microvirga thermotolerans HR1, a novel thermophilic bacterium and Comparative Genomics of the genus Microvirga.</title>
        <authorList>
            <person name="Li J."/>
            <person name="Zhang W."/>
            <person name="Lin M."/>
            <person name="Wang J."/>
        </authorList>
    </citation>
    <scope>NUCLEOTIDE SEQUENCE [LARGE SCALE GENOMIC DNA]</scope>
    <source>
        <strain evidence="3 4">HR1</strain>
    </source>
</reference>
<name>A0A5P9JZQ9_9HYPH</name>
<feature type="region of interest" description="Disordered" evidence="1">
    <location>
        <begin position="1"/>
        <end position="24"/>
    </location>
</feature>
<accession>A0A5P9JZQ9</accession>
<dbReference type="Gene3D" id="3.90.320.10">
    <property type="match status" value="1"/>
</dbReference>
<dbReference type="InterPro" id="IPR027417">
    <property type="entry name" value="P-loop_NTPase"/>
</dbReference>
<keyword evidence="4" id="KW-1185">Reference proteome</keyword>
<dbReference type="SUPFAM" id="SSF52540">
    <property type="entry name" value="P-loop containing nucleoside triphosphate hydrolases"/>
    <property type="match status" value="1"/>
</dbReference>
<feature type="domain" description="PD-(D/E)XK endonuclease-like" evidence="2">
    <location>
        <begin position="794"/>
        <end position="1029"/>
    </location>
</feature>
<organism evidence="3 4">
    <name type="scientific">Microvirga thermotolerans</name>
    <dbReference type="NCBI Taxonomy" id="2651334"/>
    <lineage>
        <taxon>Bacteria</taxon>
        <taxon>Pseudomonadati</taxon>
        <taxon>Pseudomonadota</taxon>
        <taxon>Alphaproteobacteria</taxon>
        <taxon>Hyphomicrobiales</taxon>
        <taxon>Methylobacteriaceae</taxon>
        <taxon>Microvirga</taxon>
    </lineage>
</organism>
<sequence length="1078" mass="117884">MSSTIRTEGSAPAQDSDPFSGRAGDPATRIFSIPAGCPFLPTLVDALLGGRLVGPLAADPAALADVTLYLPTRRAARALVALLAERGGGRAQLLPRIVPLGEADEAEFELTGLEGTPFEEAAALKPPIPPLERRLILARLIQRWSAEVDRALLQLGPDMPFLVPGSPADAVSLAGDLESLMDAFTTEGIDWHALERAVDADYSEYFRITRNFVQIVSENWPKILAERQASDPAARRNALIEAEARRLLRERPSHPMIVAGSTGSVPATANLIAAIARLPKGAVVLPGLDTDLDEESWACIGDVADSENDPVHSHPQATLRRLVDRHLRVPRSAVAVLGEPPESARARSRMLSEALRPASTTDRWSLMPQEERLALAAAGCEGLAVVEAADEREEAFAIAVALRETLAEPARTAALVTPDRALATRVAAELARWGLMVEDSAGVPLSETAAGRLARLAADAAADDLKPLRVLALLAHPTVRLGWPRETVERAASVLEIGVLRGPAPAPGFEGMRRALAENRAGTDRRAPRPRRRLTAEEWDLADALLQRLQIAFGDFLPARRGEGILDLIGLTEDHRRTVMALADLPPEEAERAERDPSMEALEALFDDLQYSEIRKEEDQPLQGRFADYPAFFTALARQQTLSPSPRSTHRRLKIFGLLEARLLSVDRVVLGGLDEGTWPPRTVTDSFLNRPMRARIGLAPPERRIGQTAHDFVQALGTHDVIVTRAQKRDGAPMVPSRFLQRIKAFAGRNAWERMVRAGERYRLLARSLDAAGPAAPLMRPRPMPDPALFPRSLSVTEIETLLRDPYSIFARHILKLDALDAVAVAPGAADRGTIIHEVLGTFAAAYPRALPALALEDLLDRGARAFAGIEEAFPELYAEWWPRFTRLAAAFVEWERNRRADIAEVYPEQPGALSIPLADGSVFTLRARADRIERRRDGGFAIVDFKTGQPPGIREVYAGFSPQLTLEAMMLMKGAFKDVPAAKETPDLVYVQTTGGREPIKVREIGPGRDETRTVAEIVAEHARRFEGMIARYAAGEAPYVSRPFPKYARRFSEYDHLARVKEWSLASNGGGEGFE</sequence>
<evidence type="ECO:0000313" key="4">
    <source>
        <dbReference type="Proteomes" id="UP000325614"/>
    </source>
</evidence>